<dbReference type="EMBL" id="MZGV01000008">
    <property type="protein sequence ID" value="OPJ63597.1"/>
    <property type="molecule type" value="Genomic_DNA"/>
</dbReference>
<dbReference type="AlphaFoldDB" id="A0A1V4IW06"/>
<evidence type="ECO:0000313" key="4">
    <source>
        <dbReference type="Proteomes" id="UP000190080"/>
    </source>
</evidence>
<dbReference type="GO" id="GO:0016646">
    <property type="term" value="F:oxidoreductase activity, acting on the CH-NH group of donors, NAD or NADP as acceptor"/>
    <property type="evidence" value="ECO:0007669"/>
    <property type="project" value="UniProtKB-ARBA"/>
</dbReference>
<reference evidence="3 4" key="1">
    <citation type="submission" date="2017-03" db="EMBL/GenBank/DDBJ databases">
        <title>Genome sequence of Clostridium oryzae DSM 28571.</title>
        <authorList>
            <person name="Poehlein A."/>
            <person name="Daniel R."/>
        </authorList>
    </citation>
    <scope>NUCLEOTIDE SEQUENCE [LARGE SCALE GENOMIC DNA]</scope>
    <source>
        <strain evidence="3 4">DSM 28571</strain>
    </source>
</reference>
<dbReference type="Proteomes" id="UP000190080">
    <property type="component" value="Unassembled WGS sequence"/>
</dbReference>
<evidence type="ECO:0000313" key="3">
    <source>
        <dbReference type="EMBL" id="OPJ63597.1"/>
    </source>
</evidence>
<dbReference type="Pfam" id="PF01613">
    <property type="entry name" value="Flavin_Reduct"/>
    <property type="match status" value="1"/>
</dbReference>
<protein>
    <submittedName>
        <fullName evidence="3">Flavin reductase like domain protein</fullName>
    </submittedName>
</protein>
<evidence type="ECO:0000259" key="2">
    <source>
        <dbReference type="Pfam" id="PF01613"/>
    </source>
</evidence>
<sequence>MAAKRLEYTDTAIENLKKGAFLTVKSGDKINTMTIGWGFIGFAWGKNLFEIMVRKSRYTHKILENADEFTVSIPLTNEFKSALGLCGTKSGRDIDKVQAANLELQPGRTVSTPVIKGNMLQYECKIIYRNEMKGDFSDSAAEKACYEEGDYHTLYHGEIVDFYKEDQNV</sequence>
<dbReference type="SUPFAM" id="SSF50475">
    <property type="entry name" value="FMN-binding split barrel"/>
    <property type="match status" value="1"/>
</dbReference>
<dbReference type="GO" id="GO:0010181">
    <property type="term" value="F:FMN binding"/>
    <property type="evidence" value="ECO:0007669"/>
    <property type="project" value="InterPro"/>
</dbReference>
<comment type="similarity">
    <text evidence="1">Belongs to the flavoredoxin family.</text>
</comment>
<organism evidence="3 4">
    <name type="scientific">Clostridium oryzae</name>
    <dbReference type="NCBI Taxonomy" id="1450648"/>
    <lineage>
        <taxon>Bacteria</taxon>
        <taxon>Bacillati</taxon>
        <taxon>Bacillota</taxon>
        <taxon>Clostridia</taxon>
        <taxon>Eubacteriales</taxon>
        <taxon>Clostridiaceae</taxon>
        <taxon>Clostridium</taxon>
    </lineage>
</organism>
<dbReference type="PANTHER" id="PTHR43567:SF5">
    <property type="entry name" value="HYPOTHETICAL CYTOSOLIC PROTEIN"/>
    <property type="match status" value="1"/>
</dbReference>
<keyword evidence="4" id="KW-1185">Reference proteome</keyword>
<dbReference type="STRING" id="1450648.CLORY_11050"/>
<dbReference type="InterPro" id="IPR052174">
    <property type="entry name" value="Flavoredoxin"/>
</dbReference>
<dbReference type="OrthoDB" id="9791490at2"/>
<feature type="domain" description="Flavin reductase like" evidence="2">
    <location>
        <begin position="22"/>
        <end position="166"/>
    </location>
</feature>
<proteinExistence type="inferred from homology"/>
<dbReference type="InterPro" id="IPR002563">
    <property type="entry name" value="Flavin_Rdtase-like_dom"/>
</dbReference>
<name>A0A1V4IW06_9CLOT</name>
<dbReference type="Gene3D" id="2.30.110.10">
    <property type="entry name" value="Electron Transport, Fmn-binding Protein, Chain A"/>
    <property type="match status" value="1"/>
</dbReference>
<gene>
    <name evidence="3" type="ORF">CLORY_11050</name>
</gene>
<accession>A0A1V4IW06</accession>
<comment type="caution">
    <text evidence="3">The sequence shown here is derived from an EMBL/GenBank/DDBJ whole genome shotgun (WGS) entry which is preliminary data.</text>
</comment>
<dbReference type="RefSeq" id="WP_079422527.1">
    <property type="nucleotide sequence ID" value="NZ_MZGV01000008.1"/>
</dbReference>
<evidence type="ECO:0000256" key="1">
    <source>
        <dbReference type="ARBA" id="ARBA00038054"/>
    </source>
</evidence>
<dbReference type="InterPro" id="IPR012349">
    <property type="entry name" value="Split_barrel_FMN-bd"/>
</dbReference>
<dbReference type="PANTHER" id="PTHR43567">
    <property type="entry name" value="FLAVOREDOXIN-RELATED-RELATED"/>
    <property type="match status" value="1"/>
</dbReference>